<feature type="domain" description="HTH myb-type" evidence="8">
    <location>
        <begin position="91"/>
        <end position="143"/>
    </location>
</feature>
<dbReference type="PANTHER" id="PTHR31312:SF1">
    <property type="entry name" value="TRANSCRIPTION ACTIVATOR GLK1"/>
    <property type="match status" value="1"/>
</dbReference>
<dbReference type="GO" id="GO:0000976">
    <property type="term" value="F:transcription cis-regulatory region binding"/>
    <property type="evidence" value="ECO:0007669"/>
    <property type="project" value="TreeGrafter"/>
</dbReference>
<dbReference type="EMBL" id="KB870812">
    <property type="protein sequence ID" value="EOA14786.1"/>
    <property type="molecule type" value="Genomic_DNA"/>
</dbReference>
<reference evidence="10" key="1">
    <citation type="journal article" date="2013" name="Nat. Genet.">
        <title>The Capsella rubella genome and the genomic consequences of rapid mating system evolution.</title>
        <authorList>
            <person name="Slotte T."/>
            <person name="Hazzouri K.M."/>
            <person name="Agren J.A."/>
            <person name="Koenig D."/>
            <person name="Maumus F."/>
            <person name="Guo Y.L."/>
            <person name="Steige K."/>
            <person name="Platts A.E."/>
            <person name="Escobar J.S."/>
            <person name="Newman L.K."/>
            <person name="Wang W."/>
            <person name="Mandakova T."/>
            <person name="Vello E."/>
            <person name="Smith L.M."/>
            <person name="Henz S.R."/>
            <person name="Steffen J."/>
            <person name="Takuno S."/>
            <person name="Brandvain Y."/>
            <person name="Coop G."/>
            <person name="Andolfatto P."/>
            <person name="Hu T.T."/>
            <person name="Blanchette M."/>
            <person name="Clark R.M."/>
            <person name="Quesneville H."/>
            <person name="Nordborg M."/>
            <person name="Gaut B.S."/>
            <person name="Lysak M.A."/>
            <person name="Jenkins J."/>
            <person name="Grimwood J."/>
            <person name="Chapman J."/>
            <person name="Prochnik S."/>
            <person name="Shu S."/>
            <person name="Rokhsar D."/>
            <person name="Schmutz J."/>
            <person name="Weigel D."/>
            <person name="Wright S.I."/>
        </authorList>
    </citation>
    <scope>NUCLEOTIDE SEQUENCE [LARGE SCALE GENOMIC DNA]</scope>
    <source>
        <strain evidence="10">cv. Monte Gargano</strain>
    </source>
</reference>
<dbReference type="InterPro" id="IPR017930">
    <property type="entry name" value="Myb_dom"/>
</dbReference>
<evidence type="ECO:0000256" key="6">
    <source>
        <dbReference type="SAM" id="Coils"/>
    </source>
</evidence>
<dbReference type="GO" id="GO:0003700">
    <property type="term" value="F:DNA-binding transcription factor activity"/>
    <property type="evidence" value="ECO:0007669"/>
    <property type="project" value="InterPro"/>
</dbReference>
<comment type="subcellular location">
    <subcellularLocation>
        <location evidence="1">Nucleus</location>
    </subcellularLocation>
</comment>
<dbReference type="GO" id="GO:0045893">
    <property type="term" value="P:positive regulation of DNA-templated transcription"/>
    <property type="evidence" value="ECO:0007669"/>
    <property type="project" value="InterPro"/>
</dbReference>
<dbReference type="eggNOG" id="KOG1601">
    <property type="taxonomic scope" value="Eukaryota"/>
</dbReference>
<feature type="compositionally biased region" description="Polar residues" evidence="7">
    <location>
        <begin position="1"/>
        <end position="25"/>
    </location>
</feature>
<dbReference type="Proteomes" id="UP000029121">
    <property type="component" value="Unassembled WGS sequence"/>
</dbReference>
<dbReference type="GO" id="GO:0005634">
    <property type="term" value="C:nucleus"/>
    <property type="evidence" value="ECO:0007669"/>
    <property type="project" value="UniProtKB-SubCell"/>
</dbReference>
<dbReference type="InterPro" id="IPR009057">
    <property type="entry name" value="Homeodomain-like_sf"/>
</dbReference>
<evidence type="ECO:0000256" key="2">
    <source>
        <dbReference type="ARBA" id="ARBA00023015"/>
    </source>
</evidence>
<evidence type="ECO:0000256" key="1">
    <source>
        <dbReference type="ARBA" id="ARBA00004123"/>
    </source>
</evidence>
<sequence>MVTSSNNTTYDDSNQDVMVTSSNNTADDDSNQDVTVTSANNTADAGSNEDVTVTSSNNTADDGSNQDETVTSTNNAAGGSPAGPRRPVMLKWKDGLHSKFLEAVEFLGERKALPKAIQRFMRVDGLSRKQISSHLQKYRRQMRKLKKKAAKAELAKENRNDISASSTSCDPLDSYKTKQLNMENLFKSQVGYDQSSILLYKNTSNSYMLHGRPVYDLSLTRSNLLPMGGSCGFSTGLLPLNQEGRSVLATPQDLARVVKLGKYGTPNGSLGMYSNQGTGHMQSNYSGIFVDAHGNLFGHGGAGRVGGNNAYGSLGESFSAMNLNFNNNNISNHGASPSINPSTFASSLANDGQTESYLLAQMYGRVPRSSNFGTSQASQVPLFGQYGTTNDVYDVARINANGYGDLTGLGGGRFYGGNVNDFLGENVGTMNMNFSNTNMTSHGSSSSSLSSPFSPLSFNMGPVQRNYNAQPDGLIPTLESLSVCNDHHDNGNQVYSQFDQNMGEGQARAGNVELSNYVLESWKFDNHQGQVGAENTELSNENFLNEHNNWIFNNQHQGQVSNAELFNNVLLEGNGINNWSFNNHQSQVNVGLANDVLSQRNAISSNWNFGYEQAMNEQALNSLAANSEMYMNSLAANSEMYTPSLERMSAINQVTTKNTFIK</sequence>
<keyword evidence="10" id="KW-1185">Reference proteome</keyword>
<feature type="coiled-coil region" evidence="6">
    <location>
        <begin position="128"/>
        <end position="155"/>
    </location>
</feature>
<dbReference type="AlphaFoldDB" id="R0F0J2"/>
<keyword evidence="2" id="KW-0805">Transcription regulation</keyword>
<evidence type="ECO:0000259" key="8">
    <source>
        <dbReference type="PROSITE" id="PS51294"/>
    </source>
</evidence>
<gene>
    <name evidence="9" type="ORF">CARUB_v10028086mg</name>
</gene>
<feature type="non-terminal residue" evidence="9">
    <location>
        <position position="662"/>
    </location>
</feature>
<keyword evidence="3" id="KW-0238">DNA-binding</keyword>
<evidence type="ECO:0000256" key="3">
    <source>
        <dbReference type="ARBA" id="ARBA00023125"/>
    </source>
</evidence>
<dbReference type="SUPFAM" id="SSF46689">
    <property type="entry name" value="Homeodomain-like"/>
    <property type="match status" value="1"/>
</dbReference>
<evidence type="ECO:0000256" key="4">
    <source>
        <dbReference type="ARBA" id="ARBA00023163"/>
    </source>
</evidence>
<dbReference type="FunFam" id="1.10.10.60:FF:000007">
    <property type="entry name" value="Two-component response regulator"/>
    <property type="match status" value="1"/>
</dbReference>
<keyword evidence="5" id="KW-0539">Nucleus</keyword>
<keyword evidence="4" id="KW-0804">Transcription</keyword>
<organism evidence="9 10">
    <name type="scientific">Capsella rubella</name>
    <dbReference type="NCBI Taxonomy" id="81985"/>
    <lineage>
        <taxon>Eukaryota</taxon>
        <taxon>Viridiplantae</taxon>
        <taxon>Streptophyta</taxon>
        <taxon>Embryophyta</taxon>
        <taxon>Tracheophyta</taxon>
        <taxon>Spermatophyta</taxon>
        <taxon>Magnoliopsida</taxon>
        <taxon>eudicotyledons</taxon>
        <taxon>Gunneridae</taxon>
        <taxon>Pentapetalae</taxon>
        <taxon>rosids</taxon>
        <taxon>malvids</taxon>
        <taxon>Brassicales</taxon>
        <taxon>Brassicaceae</taxon>
        <taxon>Camelineae</taxon>
        <taxon>Capsella</taxon>
    </lineage>
</organism>
<dbReference type="STRING" id="81985.R0F0J2"/>
<dbReference type="InterPro" id="IPR044825">
    <property type="entry name" value="GLK1/2-like"/>
</dbReference>
<evidence type="ECO:0000256" key="7">
    <source>
        <dbReference type="SAM" id="MobiDB-lite"/>
    </source>
</evidence>
<feature type="region of interest" description="Disordered" evidence="7">
    <location>
        <begin position="1"/>
        <end position="88"/>
    </location>
</feature>
<dbReference type="NCBIfam" id="TIGR01557">
    <property type="entry name" value="myb_SHAQKYF"/>
    <property type="match status" value="1"/>
</dbReference>
<accession>R0F0J2</accession>
<feature type="compositionally biased region" description="Polar residues" evidence="7">
    <location>
        <begin position="32"/>
        <end position="77"/>
    </location>
</feature>
<evidence type="ECO:0000313" key="10">
    <source>
        <dbReference type="Proteomes" id="UP000029121"/>
    </source>
</evidence>
<dbReference type="InterPro" id="IPR006447">
    <property type="entry name" value="Myb_dom_plants"/>
</dbReference>
<keyword evidence="6" id="KW-0175">Coiled coil</keyword>
<protein>
    <recommendedName>
        <fullName evidence="8">HTH myb-type domain-containing protein</fullName>
    </recommendedName>
</protein>
<evidence type="ECO:0000256" key="5">
    <source>
        <dbReference type="ARBA" id="ARBA00023242"/>
    </source>
</evidence>
<evidence type="ECO:0000313" key="9">
    <source>
        <dbReference type="EMBL" id="EOA14786.1"/>
    </source>
</evidence>
<proteinExistence type="predicted"/>
<name>R0F0J2_9BRAS</name>
<dbReference type="Gene3D" id="1.10.10.60">
    <property type="entry name" value="Homeodomain-like"/>
    <property type="match status" value="1"/>
</dbReference>
<dbReference type="PANTHER" id="PTHR31312">
    <property type="entry name" value="TRANSCRIPTION ACTIVATOR GLK1"/>
    <property type="match status" value="1"/>
</dbReference>
<dbReference type="PROSITE" id="PS51294">
    <property type="entry name" value="HTH_MYB"/>
    <property type="match status" value="1"/>
</dbReference>